<feature type="transmembrane region" description="Helical" evidence="11">
    <location>
        <begin position="818"/>
        <end position="838"/>
    </location>
</feature>
<dbReference type="GO" id="GO:0005886">
    <property type="term" value="C:plasma membrane"/>
    <property type="evidence" value="ECO:0007669"/>
    <property type="project" value="TreeGrafter"/>
</dbReference>
<keyword evidence="5" id="KW-0547">Nucleotide-binding</keyword>
<feature type="transmembrane region" description="Helical" evidence="11">
    <location>
        <begin position="87"/>
        <end position="104"/>
    </location>
</feature>
<dbReference type="PRINTS" id="PR00120">
    <property type="entry name" value="HATPASE"/>
</dbReference>
<keyword evidence="7" id="KW-0460">Magnesium</keyword>
<dbReference type="InterPro" id="IPR018303">
    <property type="entry name" value="ATPase_P-typ_P_site"/>
</dbReference>
<dbReference type="Pfam" id="PF00702">
    <property type="entry name" value="Hydrolase"/>
    <property type="match status" value="1"/>
</dbReference>
<comment type="subcellular location">
    <subcellularLocation>
        <location evidence="1">Endomembrane system</location>
        <topology evidence="1">Multi-pass membrane protein</topology>
    </subcellularLocation>
</comment>
<comment type="caution">
    <text evidence="13">The sequence shown here is derived from an EMBL/GenBank/DDBJ whole genome shotgun (WGS) entry which is preliminary data.</text>
</comment>
<dbReference type="Pfam" id="PF00122">
    <property type="entry name" value="E1-E2_ATPase"/>
    <property type="match status" value="1"/>
</dbReference>
<keyword evidence="9 11" id="KW-1133">Transmembrane helix</keyword>
<dbReference type="InterPro" id="IPR059000">
    <property type="entry name" value="ATPase_P-type_domA"/>
</dbReference>
<dbReference type="InterPro" id="IPR001757">
    <property type="entry name" value="P_typ_ATPase"/>
</dbReference>
<dbReference type="GO" id="GO:1990573">
    <property type="term" value="P:potassium ion import across plasma membrane"/>
    <property type="evidence" value="ECO:0007669"/>
    <property type="project" value="TreeGrafter"/>
</dbReference>
<evidence type="ECO:0000313" key="14">
    <source>
        <dbReference type="Proteomes" id="UP000236569"/>
    </source>
</evidence>
<dbReference type="SFLD" id="SFLDF00027">
    <property type="entry name" value="p-type_atpase"/>
    <property type="match status" value="1"/>
</dbReference>
<organism evidence="13 14">
    <name type="scientific">Deinococcus aerius</name>
    <dbReference type="NCBI Taxonomy" id="200253"/>
    <lineage>
        <taxon>Bacteria</taxon>
        <taxon>Thermotogati</taxon>
        <taxon>Deinococcota</taxon>
        <taxon>Deinococci</taxon>
        <taxon>Deinococcales</taxon>
        <taxon>Deinococcaceae</taxon>
        <taxon>Deinococcus</taxon>
    </lineage>
</organism>
<dbReference type="FunFam" id="2.70.150.10:FF:000160">
    <property type="entry name" value="Sarcoplasmic/endoplasmic reticulum calcium ATPase 1"/>
    <property type="match status" value="1"/>
</dbReference>
<dbReference type="InterPro" id="IPR023299">
    <property type="entry name" value="ATPase_P-typ_cyto_dom_N"/>
</dbReference>
<dbReference type="InterPro" id="IPR023298">
    <property type="entry name" value="ATPase_P-typ_TM_dom_sf"/>
</dbReference>
<feature type="transmembrane region" description="Helical" evidence="11">
    <location>
        <begin position="642"/>
        <end position="665"/>
    </location>
</feature>
<keyword evidence="3" id="KW-0597">Phosphoprotein</keyword>
<dbReference type="PRINTS" id="PR00119">
    <property type="entry name" value="CATATPASE"/>
</dbReference>
<dbReference type="GO" id="GO:0005524">
    <property type="term" value="F:ATP binding"/>
    <property type="evidence" value="ECO:0007669"/>
    <property type="project" value="UniProtKB-KW"/>
</dbReference>
<evidence type="ECO:0000256" key="6">
    <source>
        <dbReference type="ARBA" id="ARBA00022840"/>
    </source>
</evidence>
<dbReference type="Gene3D" id="3.40.1110.10">
    <property type="entry name" value="Calcium-transporting ATPase, cytoplasmic domain N"/>
    <property type="match status" value="2"/>
</dbReference>
<dbReference type="InterPro" id="IPR006068">
    <property type="entry name" value="ATPase_P-typ_cation-transptr_C"/>
</dbReference>
<dbReference type="PANTHER" id="PTHR43294">
    <property type="entry name" value="SODIUM/POTASSIUM-TRANSPORTING ATPASE SUBUNIT ALPHA"/>
    <property type="match status" value="1"/>
</dbReference>
<reference evidence="14" key="1">
    <citation type="submission" date="2018-01" db="EMBL/GenBank/DDBJ databases">
        <title>Draft Genome Sequence of the Radioresistant Bacterium Deinococcus aerius TR0125, Isolated from the Higher Atmosphere above Japan.</title>
        <authorList>
            <person name="Satoh K."/>
            <person name="Arai H."/>
            <person name="Sanzen T."/>
            <person name="Kawaguchi Y."/>
            <person name="Hayashi H."/>
            <person name="Yokobori S."/>
            <person name="Yamagishi A."/>
            <person name="Oono Y."/>
            <person name="Narumi I."/>
        </authorList>
    </citation>
    <scope>NUCLEOTIDE SEQUENCE [LARGE SCALE GENOMIC DNA]</scope>
    <source>
        <strain evidence="14">TR0125</strain>
    </source>
</reference>
<dbReference type="SFLD" id="SFLDG00002">
    <property type="entry name" value="C1.7:_P-type_atpase_like"/>
    <property type="match status" value="1"/>
</dbReference>
<dbReference type="Gene3D" id="1.20.1110.10">
    <property type="entry name" value="Calcium-transporting ATPase, transmembrane domain"/>
    <property type="match status" value="2"/>
</dbReference>
<feature type="transmembrane region" description="Helical" evidence="11">
    <location>
        <begin position="712"/>
        <end position="732"/>
    </location>
</feature>
<dbReference type="GO" id="GO:0036376">
    <property type="term" value="P:sodium ion export across plasma membrane"/>
    <property type="evidence" value="ECO:0007669"/>
    <property type="project" value="TreeGrafter"/>
</dbReference>
<evidence type="ECO:0000259" key="12">
    <source>
        <dbReference type="SMART" id="SM00831"/>
    </source>
</evidence>
<evidence type="ECO:0000256" key="10">
    <source>
        <dbReference type="ARBA" id="ARBA00023136"/>
    </source>
</evidence>
<accession>A0A2I9CS77</accession>
<dbReference type="SMART" id="SM00831">
    <property type="entry name" value="Cation_ATPase_N"/>
    <property type="match status" value="1"/>
</dbReference>
<proteinExistence type="inferred from homology"/>
<feature type="domain" description="Cation-transporting P-type ATPase N-terminal" evidence="12">
    <location>
        <begin position="9"/>
        <end position="83"/>
    </location>
</feature>
<feature type="transmembrane region" description="Helical" evidence="11">
    <location>
        <begin position="293"/>
        <end position="309"/>
    </location>
</feature>
<dbReference type="NCBIfam" id="TIGR01494">
    <property type="entry name" value="ATPase_P-type"/>
    <property type="match status" value="2"/>
</dbReference>
<dbReference type="Pfam" id="PF00690">
    <property type="entry name" value="Cation_ATPase_N"/>
    <property type="match status" value="1"/>
</dbReference>
<dbReference type="InterPro" id="IPR036412">
    <property type="entry name" value="HAD-like_sf"/>
</dbReference>
<dbReference type="InterPro" id="IPR044492">
    <property type="entry name" value="P_typ_ATPase_HD_dom"/>
</dbReference>
<evidence type="ECO:0000256" key="2">
    <source>
        <dbReference type="ARBA" id="ARBA00005675"/>
    </source>
</evidence>
<dbReference type="AlphaFoldDB" id="A0A2I9CS77"/>
<dbReference type="EMBL" id="BFAG01000002">
    <property type="protein sequence ID" value="GBF04459.1"/>
    <property type="molecule type" value="Genomic_DNA"/>
</dbReference>
<dbReference type="GO" id="GO:0005391">
    <property type="term" value="F:P-type sodium:potassium-exchanging transporter activity"/>
    <property type="evidence" value="ECO:0007669"/>
    <property type="project" value="TreeGrafter"/>
</dbReference>
<feature type="transmembrane region" description="Helical" evidence="11">
    <location>
        <begin position="252"/>
        <end position="273"/>
    </location>
</feature>
<evidence type="ECO:0000256" key="3">
    <source>
        <dbReference type="ARBA" id="ARBA00022553"/>
    </source>
</evidence>
<dbReference type="GO" id="GO:0012505">
    <property type="term" value="C:endomembrane system"/>
    <property type="evidence" value="ECO:0007669"/>
    <property type="project" value="UniProtKB-SubCell"/>
</dbReference>
<comment type="similarity">
    <text evidence="2">Belongs to the cation transport ATPase (P-type) (TC 3.A.3) family. Type IIA subfamily.</text>
</comment>
<dbReference type="GO" id="GO:1902600">
    <property type="term" value="P:proton transmembrane transport"/>
    <property type="evidence" value="ECO:0007669"/>
    <property type="project" value="TreeGrafter"/>
</dbReference>
<feature type="transmembrane region" description="Helical" evidence="11">
    <location>
        <begin position="63"/>
        <end position="81"/>
    </location>
</feature>
<evidence type="ECO:0000256" key="11">
    <source>
        <dbReference type="SAM" id="Phobius"/>
    </source>
</evidence>
<dbReference type="SUPFAM" id="SSF56784">
    <property type="entry name" value="HAD-like"/>
    <property type="match status" value="1"/>
</dbReference>
<name>A0A2I9CS77_9DEIO</name>
<dbReference type="Proteomes" id="UP000236569">
    <property type="component" value="Unassembled WGS sequence"/>
</dbReference>
<gene>
    <name evidence="13" type="ORF">DAERI_020056</name>
</gene>
<keyword evidence="6" id="KW-0067">ATP-binding</keyword>
<evidence type="ECO:0000256" key="1">
    <source>
        <dbReference type="ARBA" id="ARBA00004127"/>
    </source>
</evidence>
<dbReference type="SUPFAM" id="SSF81665">
    <property type="entry name" value="Calcium ATPase, transmembrane domain M"/>
    <property type="match status" value="1"/>
</dbReference>
<dbReference type="SUPFAM" id="SSF81653">
    <property type="entry name" value="Calcium ATPase, transduction domain A"/>
    <property type="match status" value="1"/>
</dbReference>
<evidence type="ECO:0000256" key="5">
    <source>
        <dbReference type="ARBA" id="ARBA00022741"/>
    </source>
</evidence>
<keyword evidence="10 11" id="KW-0472">Membrane</keyword>
<feature type="transmembrane region" description="Helical" evidence="11">
    <location>
        <begin position="777"/>
        <end position="798"/>
    </location>
</feature>
<keyword evidence="8" id="KW-1278">Translocase</keyword>
<dbReference type="RefSeq" id="WP_129117601.1">
    <property type="nucleotide sequence ID" value="NZ_BFAG01000002.1"/>
</dbReference>
<dbReference type="InterPro" id="IPR050510">
    <property type="entry name" value="Cation_transp_ATPase_P-type"/>
</dbReference>
<dbReference type="InterPro" id="IPR023214">
    <property type="entry name" value="HAD_sf"/>
</dbReference>
<dbReference type="Gene3D" id="2.70.150.10">
    <property type="entry name" value="Calcium-transporting ATPase, cytoplasmic transduction domain A"/>
    <property type="match status" value="1"/>
</dbReference>
<evidence type="ECO:0000256" key="9">
    <source>
        <dbReference type="ARBA" id="ARBA00022989"/>
    </source>
</evidence>
<evidence type="ECO:0000256" key="4">
    <source>
        <dbReference type="ARBA" id="ARBA00022692"/>
    </source>
</evidence>
<dbReference type="FunFam" id="3.40.50.1000:FF:000083">
    <property type="entry name" value="Sodium/potassium-transporting ATPase subunit alpha"/>
    <property type="match status" value="1"/>
</dbReference>
<sequence>MTAEPKAALPHAQDPGLTLRDLAASPERGLSEAAARERLAQFGPNVRVRPRQVTFLRVALEEITEPMILLLLAVGMVYALWGDPRDALAILGIIAAILAIELTIEFRAKKAVAALGTLVPTRTTVLRGGQETSIDTADLVPGDVVLLRSGERVPADLRLLEGSSLALDESALTGESVPVEKDAHAVLPADAPLAERSNMLYAGTVITRGSGRAVVVATGTQTEIGRITGLVDAAREPKTPLQKAMKALSGTLVKVALAFSIGIPLLGVLLGQPVKPMLLTGMTLAFATIPEEMPIIITLVLGFGALTLARQRALVKRLQAAEALGAVTVLATDKTGTLTQNVMTVRQLAPASRVSEWELRLAAGLATERGSDDPTDQAVLREVEAQPGTWTPLRAFPFTAETRAVTVVQRQGEVAVAYTKGALESLLNWAAPGTDRAHWQQTAGDMGAQGLRVLAVGRKPVDTQPLDHTGATRGLTLLGLIGLSDPPRPEAGTAVQEAREAGIRVIMITGDHPVTAAAIAREVGLPESRVVTGAELDTLTPQGWEDAARIATVFARVTPEHKLRLVERLQGQGEIVAMTGDGVNDAPALKQANVGVAMGGRGSDVAREAAAVVLTDNNFATLVSAVREGRRLYDNLRKGTRYYLAIKVALILAALVTVLLGLPVIFAPIQIIVLELFMDVNAALGFATEKAEPDVMKRPPRDPQEPFLDAPLVRGLLLGGLCLFAVVLANYLRVTFLVPGATAALAQTEAFLTWLLGHATLAFVMRGERGRVPLKNFFANRVITLWTLAVVVTCALAVSVPGVQRVLKTVPIPSSDWAWVIGLALLGALAFSLLGILIRPGRTAHARALGTP</sequence>
<dbReference type="Pfam" id="PF00689">
    <property type="entry name" value="Cation_ATPase_C"/>
    <property type="match status" value="1"/>
</dbReference>
<dbReference type="OrthoDB" id="73457at2"/>
<dbReference type="SFLD" id="SFLDS00003">
    <property type="entry name" value="Haloacid_Dehalogenase"/>
    <property type="match status" value="1"/>
</dbReference>
<dbReference type="GO" id="GO:0006883">
    <property type="term" value="P:intracellular sodium ion homeostasis"/>
    <property type="evidence" value="ECO:0007669"/>
    <property type="project" value="TreeGrafter"/>
</dbReference>
<evidence type="ECO:0000313" key="13">
    <source>
        <dbReference type="EMBL" id="GBF04459.1"/>
    </source>
</evidence>
<evidence type="ECO:0000256" key="7">
    <source>
        <dbReference type="ARBA" id="ARBA00022842"/>
    </source>
</evidence>
<protein>
    <submittedName>
        <fullName evidence="13">Cation-transporting ATPase</fullName>
    </submittedName>
</protein>
<dbReference type="PROSITE" id="PS00154">
    <property type="entry name" value="ATPASE_E1_E2"/>
    <property type="match status" value="1"/>
</dbReference>
<keyword evidence="4 11" id="KW-0812">Transmembrane</keyword>
<dbReference type="InterPro" id="IPR008250">
    <property type="entry name" value="ATPase_P-typ_transduc_dom_A_sf"/>
</dbReference>
<evidence type="ECO:0000256" key="8">
    <source>
        <dbReference type="ARBA" id="ARBA00022967"/>
    </source>
</evidence>
<keyword evidence="14" id="KW-1185">Reference proteome</keyword>
<dbReference type="Gene3D" id="3.40.50.1000">
    <property type="entry name" value="HAD superfamily/HAD-like"/>
    <property type="match status" value="2"/>
</dbReference>
<dbReference type="GO" id="GO:0030007">
    <property type="term" value="P:intracellular potassium ion homeostasis"/>
    <property type="evidence" value="ECO:0007669"/>
    <property type="project" value="TreeGrafter"/>
</dbReference>
<dbReference type="InterPro" id="IPR004014">
    <property type="entry name" value="ATPase_P-typ_cation-transptr_N"/>
</dbReference>
<dbReference type="GO" id="GO:0016887">
    <property type="term" value="F:ATP hydrolysis activity"/>
    <property type="evidence" value="ECO:0007669"/>
    <property type="project" value="InterPro"/>
</dbReference>
<dbReference type="PANTHER" id="PTHR43294:SF20">
    <property type="entry name" value="P-TYPE ATPASE"/>
    <property type="match status" value="1"/>
</dbReference>